<dbReference type="EMBL" id="RKHR01000005">
    <property type="protein sequence ID" value="ROR99980.1"/>
    <property type="molecule type" value="Genomic_DNA"/>
</dbReference>
<proteinExistence type="predicted"/>
<evidence type="ECO:0000313" key="3">
    <source>
        <dbReference type="Proteomes" id="UP000275394"/>
    </source>
</evidence>
<feature type="domain" description="Scaffold protein FimL second" evidence="1">
    <location>
        <begin position="162"/>
        <end position="285"/>
    </location>
</feature>
<gene>
    <name evidence="2" type="ORF">EDC56_2615</name>
</gene>
<sequence length="560" mass="61620">MKKTVSFAMPLNMSSVALVHEETQSRLVSTLSILESYLQDRSQAELITELHSGLDQLSGTFMILQFHGATELAALLKDVIGLLVKGQVKLTESVLASIGHAIFVLPKYVDYCISQEHCYPVVLNAYINQLAISAKQPIRWEYQSLNLNLLSISCDETALDTAEQKKLQRLHHMYQVGLLGLYKEKNQQQYGRLMAHVCQRVQAIDSMKAAPWRLSELVLTAVSSGKLKLNYTRLRLFMALDGYLRQLSKGKAIEVSQEHANELVYLLSVVGSKSTVITEMLRQCGTVRLGWADSDYVEHFHNIVGPGRETIAVLSVSLREELLQARDILELVSQTGVMDEWPRLLQIITKTESILSFLGLKDMAKTLRRLVNDLTACGEGGGGDSDSLLEAASTLLYIESAVSVLKSLPSEAEEAKTVSQEGQNDVIANVLLQEATEIVVKEGISSMTLAKRAIASYVESDFDYSHVANLSKTLSAVAGFLNMLEYDAAASVLGQCNRFVLSLEHSGNDCDERKVQIEILADAMIGVEYYIAELAAGGAPNQDLLVIAEQGVAELFEVEA</sequence>
<dbReference type="InterPro" id="IPR036641">
    <property type="entry name" value="HPT_dom_sf"/>
</dbReference>
<accession>A0A3N2DJK2</accession>
<comment type="caution">
    <text evidence="2">The sequence shown here is derived from an EMBL/GenBank/DDBJ whole genome shotgun (WGS) entry which is preliminary data.</text>
</comment>
<organism evidence="2 3">
    <name type="scientific">Sinobacterium caligoides</name>
    <dbReference type="NCBI Taxonomy" id="933926"/>
    <lineage>
        <taxon>Bacteria</taxon>
        <taxon>Pseudomonadati</taxon>
        <taxon>Pseudomonadota</taxon>
        <taxon>Gammaproteobacteria</taxon>
        <taxon>Cellvibrionales</taxon>
        <taxon>Spongiibacteraceae</taxon>
        <taxon>Sinobacterium</taxon>
    </lineage>
</organism>
<dbReference type="InterPro" id="IPR058661">
    <property type="entry name" value="FimL_2nd"/>
</dbReference>
<dbReference type="Proteomes" id="UP000275394">
    <property type="component" value="Unassembled WGS sequence"/>
</dbReference>
<dbReference type="AlphaFoldDB" id="A0A3N2DJK2"/>
<name>A0A3N2DJK2_9GAMM</name>
<reference evidence="2 3" key="1">
    <citation type="submission" date="2018-11" db="EMBL/GenBank/DDBJ databases">
        <title>Genomic Encyclopedia of Type Strains, Phase IV (KMG-IV): sequencing the most valuable type-strain genomes for metagenomic binning, comparative biology and taxonomic classification.</title>
        <authorList>
            <person name="Goeker M."/>
        </authorList>
    </citation>
    <scope>NUCLEOTIDE SEQUENCE [LARGE SCALE GENOMIC DNA]</scope>
    <source>
        <strain evidence="2 3">DSM 100316</strain>
    </source>
</reference>
<keyword evidence="3" id="KW-1185">Reference proteome</keyword>
<evidence type="ECO:0000313" key="2">
    <source>
        <dbReference type="EMBL" id="ROR99980.1"/>
    </source>
</evidence>
<dbReference type="GO" id="GO:0000160">
    <property type="term" value="P:phosphorelay signal transduction system"/>
    <property type="evidence" value="ECO:0007669"/>
    <property type="project" value="InterPro"/>
</dbReference>
<dbReference type="Pfam" id="PF26379">
    <property type="entry name" value="FimL_2nd"/>
    <property type="match status" value="1"/>
</dbReference>
<protein>
    <recommendedName>
        <fullName evidence="1">Scaffold protein FimL second domain-containing protein</fullName>
    </recommendedName>
</protein>
<dbReference type="SUPFAM" id="SSF47226">
    <property type="entry name" value="Histidine-containing phosphotransfer domain, HPT domain"/>
    <property type="match status" value="1"/>
</dbReference>
<evidence type="ECO:0000259" key="1">
    <source>
        <dbReference type="Pfam" id="PF26379"/>
    </source>
</evidence>